<sequence>MPEYTIGIAYDWGCIDTLEVYRSGLIRLNCWIKEKLSKGVLPQLFVNGLKVEMSGTYRTYRPDVFPQTGNSFSGRAFEWFVRTDMTHLGIQVDDRDIFKSEKLVSVTIPHYDGLFSESRVLHRGEIYGSGPPTTIATPVIIELAKSLAAPILDFGCGIGALLRELRSCGMETYGLELARNAISKNLIEGTDKFITLYDGVFPVPFKNNAFRAVVCTEVLEHIPDYEQAIREIARIATHTAIFTVPDISAIPSCYEHGVIPWHLLEATHLNFFTQLSLTNLLKKHFRVVESIKLYPSDVNGTKSYTTLAAIARL</sequence>
<dbReference type="EMBL" id="LAZR01001987">
    <property type="protein sequence ID" value="KKN36127.1"/>
    <property type="molecule type" value="Genomic_DNA"/>
</dbReference>
<proteinExistence type="predicted"/>
<organism evidence="1">
    <name type="scientific">marine sediment metagenome</name>
    <dbReference type="NCBI Taxonomy" id="412755"/>
    <lineage>
        <taxon>unclassified sequences</taxon>
        <taxon>metagenomes</taxon>
        <taxon>ecological metagenomes</taxon>
    </lineage>
</organism>
<protein>
    <recommendedName>
        <fullName evidence="2">Methyltransferase type 11 domain-containing protein</fullName>
    </recommendedName>
</protein>
<dbReference type="InterPro" id="IPR029063">
    <property type="entry name" value="SAM-dependent_MTases_sf"/>
</dbReference>
<dbReference type="Pfam" id="PF13489">
    <property type="entry name" value="Methyltransf_23"/>
    <property type="match status" value="1"/>
</dbReference>
<dbReference type="CDD" id="cd02440">
    <property type="entry name" value="AdoMet_MTases"/>
    <property type="match status" value="1"/>
</dbReference>
<accession>A0A0F9QGJ6</accession>
<reference evidence="1" key="1">
    <citation type="journal article" date="2015" name="Nature">
        <title>Complex archaea that bridge the gap between prokaryotes and eukaryotes.</title>
        <authorList>
            <person name="Spang A."/>
            <person name="Saw J.H."/>
            <person name="Jorgensen S.L."/>
            <person name="Zaremba-Niedzwiedzka K."/>
            <person name="Martijn J."/>
            <person name="Lind A.E."/>
            <person name="van Eijk R."/>
            <person name="Schleper C."/>
            <person name="Guy L."/>
            <person name="Ettema T.J."/>
        </authorList>
    </citation>
    <scope>NUCLEOTIDE SEQUENCE</scope>
</reference>
<evidence type="ECO:0008006" key="2">
    <source>
        <dbReference type="Google" id="ProtNLM"/>
    </source>
</evidence>
<evidence type="ECO:0000313" key="1">
    <source>
        <dbReference type="EMBL" id="KKN36127.1"/>
    </source>
</evidence>
<gene>
    <name evidence="1" type="ORF">LCGC14_0776710</name>
</gene>
<dbReference type="SUPFAM" id="SSF53335">
    <property type="entry name" value="S-adenosyl-L-methionine-dependent methyltransferases"/>
    <property type="match status" value="1"/>
</dbReference>
<dbReference type="AlphaFoldDB" id="A0A0F9QGJ6"/>
<comment type="caution">
    <text evidence="1">The sequence shown here is derived from an EMBL/GenBank/DDBJ whole genome shotgun (WGS) entry which is preliminary data.</text>
</comment>
<name>A0A0F9QGJ6_9ZZZZ</name>
<dbReference type="Gene3D" id="3.40.50.150">
    <property type="entry name" value="Vaccinia Virus protein VP39"/>
    <property type="match status" value="1"/>
</dbReference>